<comment type="caution">
    <text evidence="3">The sequence shown here is derived from an EMBL/GenBank/DDBJ whole genome shotgun (WGS) entry which is preliminary data.</text>
</comment>
<accession>A0ABT0ID53</accession>
<gene>
    <name evidence="3" type="ORF">M1O15_18090</name>
</gene>
<dbReference type="Gene3D" id="1.10.260.40">
    <property type="entry name" value="lambda repressor-like DNA-binding domains"/>
    <property type="match status" value="1"/>
</dbReference>
<organism evidence="3 4">
    <name type="scientific">Streptomyces lichenis</name>
    <dbReference type="NCBI Taxonomy" id="2306967"/>
    <lineage>
        <taxon>Bacteria</taxon>
        <taxon>Bacillati</taxon>
        <taxon>Actinomycetota</taxon>
        <taxon>Actinomycetes</taxon>
        <taxon>Kitasatosporales</taxon>
        <taxon>Streptomycetaceae</taxon>
        <taxon>Streptomyces</taxon>
    </lineage>
</organism>
<dbReference type="PROSITE" id="PS50943">
    <property type="entry name" value="HTH_CROC1"/>
    <property type="match status" value="1"/>
</dbReference>
<evidence type="ECO:0000259" key="2">
    <source>
        <dbReference type="PROSITE" id="PS50943"/>
    </source>
</evidence>
<dbReference type="PANTHER" id="PTHR35010">
    <property type="entry name" value="BLL4672 PROTEIN-RELATED"/>
    <property type="match status" value="1"/>
</dbReference>
<feature type="domain" description="HTH cro/C1-type" evidence="2">
    <location>
        <begin position="32"/>
        <end position="83"/>
    </location>
</feature>
<proteinExistence type="predicted"/>
<evidence type="ECO:0000313" key="4">
    <source>
        <dbReference type="Proteomes" id="UP001522868"/>
    </source>
</evidence>
<evidence type="ECO:0000256" key="1">
    <source>
        <dbReference type="SAM" id="MobiDB-lite"/>
    </source>
</evidence>
<dbReference type="CDD" id="cd00093">
    <property type="entry name" value="HTH_XRE"/>
    <property type="match status" value="1"/>
</dbReference>
<sequence length="276" mass="30369">MDKTALRSLLSVRRAAIAPESHGLTRPTRQGRRARGLSQAQVDQILHRAPDTYGRLESGRYPNPPLGLLQDVARLFRMDEQEWMALWRYALGQDPPHPLDARSGTELPGVWRTLLEGFAHPAYITDRSWNVLAGNAPLAAMFPDRRVPTNTMRWMALDPGARRMLTDWAESWAPVLLPQLRVALAAVPEDPVLRRIEREVLDDPVAGPVYASSGASVHLDGAVRPLHHAELGPGWVTMCAAQPLASPGSRLVLMHFEPGARRGPARLPALRSASGA</sequence>
<name>A0ABT0ID53_9ACTN</name>
<dbReference type="PANTHER" id="PTHR35010:SF2">
    <property type="entry name" value="BLL4672 PROTEIN"/>
    <property type="match status" value="1"/>
</dbReference>
<dbReference type="InterPro" id="IPR010982">
    <property type="entry name" value="Lambda_DNA-bd_dom_sf"/>
</dbReference>
<dbReference type="Pfam" id="PF13560">
    <property type="entry name" value="HTH_31"/>
    <property type="match status" value="1"/>
</dbReference>
<dbReference type="InterPro" id="IPR041413">
    <property type="entry name" value="MLTR_LBD"/>
</dbReference>
<dbReference type="Gene3D" id="3.30.450.180">
    <property type="match status" value="1"/>
</dbReference>
<reference evidence="3 4" key="1">
    <citation type="submission" date="2022-04" db="EMBL/GenBank/DDBJ databases">
        <title>Streptomyces sp. nov. LCR6-01 isolated from Lichen of Dirinaria sp.</title>
        <authorList>
            <person name="Kanchanasin P."/>
            <person name="Tanasupawat S."/>
            <person name="Phongsopitanun W."/>
        </authorList>
    </citation>
    <scope>NUCLEOTIDE SEQUENCE [LARGE SCALE GENOMIC DNA]</scope>
    <source>
        <strain evidence="3 4">LCR6-01</strain>
    </source>
</reference>
<dbReference type="EMBL" id="JALPTH010000017">
    <property type="protein sequence ID" value="MCK8679267.1"/>
    <property type="molecule type" value="Genomic_DNA"/>
</dbReference>
<dbReference type="Pfam" id="PF17765">
    <property type="entry name" value="MLTR_LBD"/>
    <property type="match status" value="1"/>
</dbReference>
<dbReference type="Proteomes" id="UP001522868">
    <property type="component" value="Unassembled WGS sequence"/>
</dbReference>
<dbReference type="InterPro" id="IPR001387">
    <property type="entry name" value="Cro/C1-type_HTH"/>
</dbReference>
<dbReference type="SUPFAM" id="SSF47413">
    <property type="entry name" value="lambda repressor-like DNA-binding domains"/>
    <property type="match status" value="1"/>
</dbReference>
<feature type="region of interest" description="Disordered" evidence="1">
    <location>
        <begin position="18"/>
        <end position="41"/>
    </location>
</feature>
<evidence type="ECO:0000313" key="3">
    <source>
        <dbReference type="EMBL" id="MCK8679267.1"/>
    </source>
</evidence>
<dbReference type="RefSeq" id="WP_248634972.1">
    <property type="nucleotide sequence ID" value="NZ_JALPTH010000017.1"/>
</dbReference>
<keyword evidence="4" id="KW-1185">Reference proteome</keyword>
<protein>
    <submittedName>
        <fullName evidence="3">Helix-turn-helix transcriptional regulator</fullName>
    </submittedName>
</protein>